<feature type="transmembrane region" description="Helical" evidence="1">
    <location>
        <begin position="12"/>
        <end position="34"/>
    </location>
</feature>
<proteinExistence type="predicted"/>
<dbReference type="Proteomes" id="UP000037685">
    <property type="component" value="Unassembled WGS sequence"/>
</dbReference>
<gene>
    <name evidence="2" type="ORF">BVI061214_02096</name>
</gene>
<sequence length="101" mass="11062">MNPMRVRFFNPAWFATVMGGSGVALALKPFGLVFPLAAFTLGTRALAEGLENRVFALLSWELLLALLSFYLPLLLRTLLAFLRLEVLQPAPGQAHPGPQAR</sequence>
<evidence type="ECO:0000256" key="1">
    <source>
        <dbReference type="SAM" id="Phobius"/>
    </source>
</evidence>
<comment type="caution">
    <text evidence="2">The sequence shown here is derived from an EMBL/GenBank/DDBJ whole genome shotgun (WGS) entry which is preliminary data.</text>
</comment>
<keyword evidence="1" id="KW-1133">Transmembrane helix</keyword>
<reference evidence="2 3" key="1">
    <citation type="submission" date="2015-07" db="EMBL/GenBank/DDBJ databases">
        <authorList>
            <person name="Noorani M."/>
        </authorList>
    </citation>
    <scope>NUCLEOTIDE SEQUENCE [LARGE SCALE GENOMIC DNA]</scope>
    <source>
        <strain evidence="3">ATCC 25104 / DSM 625 / JCM 10724 / NBRC 103206 / NCIMB 11243 / YT-1</strain>
    </source>
</reference>
<protein>
    <submittedName>
        <fullName evidence="2">Uncharacterized protein</fullName>
    </submittedName>
</protein>
<organism evidence="2 3">
    <name type="scientific">Thermus aquaticus</name>
    <dbReference type="NCBI Taxonomy" id="271"/>
    <lineage>
        <taxon>Bacteria</taxon>
        <taxon>Thermotogati</taxon>
        <taxon>Deinococcota</taxon>
        <taxon>Deinococci</taxon>
        <taxon>Thermales</taxon>
        <taxon>Thermaceae</taxon>
        <taxon>Thermus</taxon>
    </lineage>
</organism>
<accession>A0A0M9AGB9</accession>
<dbReference type="AlphaFoldDB" id="A0A0M9AGB9"/>
<dbReference type="EMBL" id="LHCI01000106">
    <property type="protein sequence ID" value="KOX90898.1"/>
    <property type="molecule type" value="Genomic_DNA"/>
</dbReference>
<keyword evidence="1" id="KW-0812">Transmembrane</keyword>
<keyword evidence="1" id="KW-0472">Membrane</keyword>
<evidence type="ECO:0000313" key="3">
    <source>
        <dbReference type="Proteomes" id="UP000037685"/>
    </source>
</evidence>
<evidence type="ECO:0000313" key="2">
    <source>
        <dbReference type="EMBL" id="KOX90898.1"/>
    </source>
</evidence>
<feature type="transmembrane region" description="Helical" evidence="1">
    <location>
        <begin position="54"/>
        <end position="75"/>
    </location>
</feature>
<name>A0A0M9AGB9_THEAQ</name>